<feature type="transmembrane region" description="Helical" evidence="1">
    <location>
        <begin position="123"/>
        <end position="141"/>
    </location>
</feature>
<feature type="transmembrane region" description="Helical" evidence="1">
    <location>
        <begin position="190"/>
        <end position="210"/>
    </location>
</feature>
<evidence type="ECO:0000313" key="3">
    <source>
        <dbReference type="Proteomes" id="UP000031512"/>
    </source>
</evidence>
<evidence type="ECO:0000256" key="1">
    <source>
        <dbReference type="SAM" id="Phobius"/>
    </source>
</evidence>
<dbReference type="STRING" id="1537102.L1LDY8"/>
<feature type="transmembrane region" description="Helical" evidence="1">
    <location>
        <begin position="548"/>
        <end position="567"/>
    </location>
</feature>
<sequence>MGWERSHKRQKELCKKVVMFLIGFTILQPTFLLFSTSYYVVARFGFPRTEIGTFVNRTNVSITFMAAISAVIMSLYLLWVAPKFGLTKYNHFLSILTTSLAFVFDALVLIAYTCGGATGNITFYYWALVMTAICLGTNQLLCPSVDPKNIPLFSFGIPVSELRVFFYHVIFRHIVAKYNISNIDFKLVTGQLSIAVTASFLAAILWVYCYHDTGHASDEICIEIERTSNYACKVGEQNVDILVKEESRVRGFRKYEHYVGGIKPFKISNLSNKNAPIGEVTLPTGTLRKVAVYTNDSDTALFVEIRTECSTDKKISVSTYDYFFFNAVVSKWFGYRINNGQEMDSNTLIAVLTRLKVDMMSEIPEDIVEVLEPTNRNTNFWLALKQGYPFMLMFGLSIAFLCAFYPAIVPYKLIDPTRGYYVDLVNIFIRTIPALLNCVICNVDSLKKYSPQCDWREKKGWRFSWLIFIPYLFAILVALLILHYPNLALCKLMKNNATFVGILTTMIGVSFVTGRSIGLTALPYQKSANIDPLTGKPMSNIASMNTKLMCSCMLMYYALSVVIIPAGNGYHKAYSKYEHDIDHWPTEGYGFWSSLGFWFSETMKEGINILKCSFTTDLTKHMSPN</sequence>
<protein>
    <submittedName>
        <fullName evidence="2">Uncharacterized protein</fullName>
    </submittedName>
</protein>
<proteinExistence type="predicted"/>
<dbReference type="KEGG" id="beq:BEWA_054190"/>
<dbReference type="RefSeq" id="XP_004832815.1">
    <property type="nucleotide sequence ID" value="XM_004832758.1"/>
</dbReference>
<feature type="transmembrane region" description="Helical" evidence="1">
    <location>
        <begin position="463"/>
        <end position="485"/>
    </location>
</feature>
<name>L1LDY8_THEEQ</name>
<dbReference type="VEuPathDB" id="PiroplasmaDB:BEWA_054190"/>
<feature type="transmembrane region" description="Helical" evidence="1">
    <location>
        <begin position="390"/>
        <end position="408"/>
    </location>
</feature>
<dbReference type="AlphaFoldDB" id="L1LDY8"/>
<feature type="transmembrane region" description="Helical" evidence="1">
    <location>
        <begin position="60"/>
        <end position="80"/>
    </location>
</feature>
<keyword evidence="1" id="KW-0472">Membrane</keyword>
<feature type="transmembrane region" description="Helical" evidence="1">
    <location>
        <begin position="420"/>
        <end position="443"/>
    </location>
</feature>
<reference evidence="2 3" key="1">
    <citation type="journal article" date="2012" name="BMC Genomics">
        <title>Comparative genomic analysis and phylogenetic position of Theileria equi.</title>
        <authorList>
            <person name="Kappmeyer L.S."/>
            <person name="Thiagarajan M."/>
            <person name="Herndon D.R."/>
            <person name="Ramsay J.D."/>
            <person name="Caler E."/>
            <person name="Djikeng A."/>
            <person name="Gillespie J.J."/>
            <person name="Lau A.O."/>
            <person name="Roalson E.H."/>
            <person name="Silva J.C."/>
            <person name="Silva M.G."/>
            <person name="Suarez C.E."/>
            <person name="Ueti M.W."/>
            <person name="Nene V.M."/>
            <person name="Mealey R.H."/>
            <person name="Knowles D.P."/>
            <person name="Brayton K.A."/>
        </authorList>
    </citation>
    <scope>NUCLEOTIDE SEQUENCE [LARGE SCALE GENOMIC DNA]</scope>
    <source>
        <strain evidence="2 3">WA</strain>
    </source>
</reference>
<accession>L1LDY8</accession>
<organism evidence="2 3">
    <name type="scientific">Theileria equi strain WA</name>
    <dbReference type="NCBI Taxonomy" id="1537102"/>
    <lineage>
        <taxon>Eukaryota</taxon>
        <taxon>Sar</taxon>
        <taxon>Alveolata</taxon>
        <taxon>Apicomplexa</taxon>
        <taxon>Aconoidasida</taxon>
        <taxon>Piroplasmida</taxon>
        <taxon>Theileriidae</taxon>
        <taxon>Theileria</taxon>
    </lineage>
</organism>
<feature type="transmembrane region" description="Helical" evidence="1">
    <location>
        <begin position="497"/>
        <end position="517"/>
    </location>
</feature>
<feature type="transmembrane region" description="Helical" evidence="1">
    <location>
        <begin position="150"/>
        <end position="170"/>
    </location>
</feature>
<dbReference type="GeneID" id="15802970"/>
<keyword evidence="3" id="KW-1185">Reference proteome</keyword>
<dbReference type="Proteomes" id="UP000031512">
    <property type="component" value="Unassembled WGS sequence"/>
</dbReference>
<keyword evidence="1" id="KW-1133">Transmembrane helix</keyword>
<evidence type="ECO:0000313" key="2">
    <source>
        <dbReference type="EMBL" id="EKX73363.1"/>
    </source>
</evidence>
<keyword evidence="1" id="KW-0812">Transmembrane</keyword>
<comment type="caution">
    <text evidence="2">The sequence shown here is derived from an EMBL/GenBank/DDBJ whole genome shotgun (WGS) entry which is preliminary data.</text>
</comment>
<dbReference type="EMBL" id="ACOU01000003">
    <property type="protein sequence ID" value="EKX73363.1"/>
    <property type="molecule type" value="Genomic_DNA"/>
</dbReference>
<gene>
    <name evidence="2" type="ORF">BEWA_054190</name>
</gene>
<feature type="transmembrane region" description="Helical" evidence="1">
    <location>
        <begin position="20"/>
        <end position="40"/>
    </location>
</feature>
<feature type="transmembrane region" description="Helical" evidence="1">
    <location>
        <begin position="92"/>
        <end position="111"/>
    </location>
</feature>